<dbReference type="Pfam" id="PF12697">
    <property type="entry name" value="Abhydrolase_6"/>
    <property type="match status" value="1"/>
</dbReference>
<reference evidence="3" key="1">
    <citation type="submission" date="2005-08" db="EMBL/GenBank/DDBJ databases">
        <title>Complete sequence of chromosome 2 of Ralstonia eutropha JMP134.</title>
        <authorList>
            <person name="Copeland A."/>
            <person name="Lucas S."/>
            <person name="Lapidus A."/>
            <person name="Barry K."/>
            <person name="Detter J.C."/>
            <person name="Glavina T."/>
            <person name="Hammon N."/>
            <person name="Israni S."/>
            <person name="Pitluck S."/>
            <person name="Goltsman E."/>
            <person name="Martinez M."/>
            <person name="Schmutz J."/>
            <person name="Larimer F."/>
            <person name="Land M."/>
            <person name="Lykidis A."/>
            <person name="Richardson P."/>
        </authorList>
    </citation>
    <scope>NUCLEOTIDE SEQUENCE [LARGE SCALE GENOMIC DNA]</scope>
    <source>
        <strain evidence="3">JMP134</strain>
    </source>
</reference>
<dbReference type="AlphaFoldDB" id="Q46PW1"/>
<keyword evidence="1" id="KW-0732">Signal</keyword>
<dbReference type="GO" id="GO:0016787">
    <property type="term" value="F:hydrolase activity"/>
    <property type="evidence" value="ECO:0007669"/>
    <property type="project" value="UniProtKB-KW"/>
</dbReference>
<dbReference type="InterPro" id="IPR029058">
    <property type="entry name" value="AB_hydrolase_fold"/>
</dbReference>
<proteinExistence type="predicted"/>
<dbReference type="OrthoDB" id="9799989at2"/>
<dbReference type="SUPFAM" id="SSF53474">
    <property type="entry name" value="alpha/beta-Hydrolases"/>
    <property type="match status" value="1"/>
</dbReference>
<evidence type="ECO:0000259" key="2">
    <source>
        <dbReference type="Pfam" id="PF12697"/>
    </source>
</evidence>
<gene>
    <name evidence="3" type="ordered locus">Reut_B5478</name>
</gene>
<evidence type="ECO:0000313" key="3">
    <source>
        <dbReference type="EMBL" id="AAZ64823.1"/>
    </source>
</evidence>
<dbReference type="eggNOG" id="COG2267">
    <property type="taxonomic scope" value="Bacteria"/>
</dbReference>
<feature type="signal peptide" evidence="1">
    <location>
        <begin position="1"/>
        <end position="30"/>
    </location>
</feature>
<dbReference type="STRING" id="264198.Reut_B5478"/>
<organism evidence="3">
    <name type="scientific">Cupriavidus pinatubonensis (strain JMP 134 / LMG 1197)</name>
    <name type="common">Cupriavidus necator (strain JMP 134)</name>
    <dbReference type="NCBI Taxonomy" id="264198"/>
    <lineage>
        <taxon>Bacteria</taxon>
        <taxon>Pseudomonadati</taxon>
        <taxon>Pseudomonadota</taxon>
        <taxon>Betaproteobacteria</taxon>
        <taxon>Burkholderiales</taxon>
        <taxon>Burkholderiaceae</taxon>
        <taxon>Cupriavidus</taxon>
    </lineage>
</organism>
<dbReference type="EMBL" id="CP000091">
    <property type="protein sequence ID" value="AAZ64823.1"/>
    <property type="molecule type" value="Genomic_DNA"/>
</dbReference>
<dbReference type="PANTHER" id="PTHR43194:SF2">
    <property type="entry name" value="PEROXISOMAL MEMBRANE PROTEIN LPX1"/>
    <property type="match status" value="1"/>
</dbReference>
<keyword evidence="3" id="KW-0378">Hydrolase</keyword>
<accession>Q46PW1</accession>
<feature type="domain" description="AB hydrolase-1" evidence="2">
    <location>
        <begin position="79"/>
        <end position="324"/>
    </location>
</feature>
<dbReference type="InterPro" id="IPR050228">
    <property type="entry name" value="Carboxylesterase_BioH"/>
</dbReference>
<feature type="chain" id="PRO_5004232600" evidence="1">
    <location>
        <begin position="31"/>
        <end position="335"/>
    </location>
</feature>
<dbReference type="KEGG" id="reu:Reut_B5478"/>
<dbReference type="Gene3D" id="3.40.50.1820">
    <property type="entry name" value="alpha/beta hydrolase"/>
    <property type="match status" value="1"/>
</dbReference>
<dbReference type="ESTHER" id="cuppj-q46pw1">
    <property type="family name" value="6_AlphaBeta_hydrolase"/>
</dbReference>
<name>Q46PW1_CUPPJ</name>
<dbReference type="HOGENOM" id="CLU_061752_0_0_4"/>
<protein>
    <submittedName>
        <fullName evidence="3">Alpha/beta hydrolase fold protein</fullName>
    </submittedName>
</protein>
<dbReference type="InterPro" id="IPR000073">
    <property type="entry name" value="AB_hydrolase_1"/>
</dbReference>
<evidence type="ECO:0000256" key="1">
    <source>
        <dbReference type="SAM" id="SignalP"/>
    </source>
</evidence>
<dbReference type="PANTHER" id="PTHR43194">
    <property type="entry name" value="HYDROLASE ALPHA/BETA FOLD FAMILY"/>
    <property type="match status" value="1"/>
</dbReference>
<sequence>MTTQSISHRSIRLAGTAAAALLMRTTAGHAANSTADSTTARATGAQDIRPALDIGRLDISPDIQLRRMVVRNASAKGTVLLLHGFPETALAWHDIALKLGTDYEVHAFDWPGYGESSRPSADRFSYAPRDYANILKSYVDAAGIDKRNLVIYATDIGALPALLAAIDDPAIARRIIVGDFAPFNRPQYMQERLQGLKDPNTAPAVRAAFNQSRDEILENAFTRGLPATSQYKLSAEYKADLARGWQNGTLTSADAFYHYYAHFTRDQNAFEATLARLQTPVKVVWGEQDIYIRKEMGAELAQRLNAPLHVLSGVGHYPHLQQPEHTIDEVRASFE</sequence>